<reference evidence="2" key="1">
    <citation type="submission" date="2012-04" db="EMBL/GenBank/DDBJ databases">
        <authorList>
            <person name="Borisov I.G."/>
            <person name="Ivanikova N.V."/>
            <person name="Pinevich A.V."/>
        </authorList>
    </citation>
    <scope>NUCLEOTIDE SEQUENCE</scope>
    <source>
        <strain evidence="2">CALU 1027</strain>
    </source>
</reference>
<dbReference type="InterPro" id="IPR002035">
    <property type="entry name" value="VWF_A"/>
</dbReference>
<keyword evidence="3" id="KW-1185">Reference proteome</keyword>
<organism evidence="2 3">
    <name type="scientific">Prochlorothrix hollandica PCC 9006 = CALU 1027</name>
    <dbReference type="NCBI Taxonomy" id="317619"/>
    <lineage>
        <taxon>Bacteria</taxon>
        <taxon>Bacillati</taxon>
        <taxon>Cyanobacteriota</taxon>
        <taxon>Cyanophyceae</taxon>
        <taxon>Prochlorotrichales</taxon>
        <taxon>Prochlorotrichaceae</taxon>
        <taxon>Prochlorothrix</taxon>
    </lineage>
</organism>
<dbReference type="InterPro" id="IPR051266">
    <property type="entry name" value="CLCR"/>
</dbReference>
<dbReference type="InterPro" id="IPR036465">
    <property type="entry name" value="vWFA_dom_sf"/>
</dbReference>
<dbReference type="EMBL" id="AJTX02000002">
    <property type="protein sequence ID" value="KKJ01576.1"/>
    <property type="molecule type" value="Genomic_DNA"/>
</dbReference>
<dbReference type="SUPFAM" id="SSF53300">
    <property type="entry name" value="vWA-like"/>
    <property type="match status" value="1"/>
</dbReference>
<gene>
    <name evidence="2" type="ORF">PROH_04595</name>
</gene>
<name>A0A0M2PYR1_PROHO</name>
<dbReference type="SMART" id="SM00327">
    <property type="entry name" value="VWA"/>
    <property type="match status" value="1"/>
</dbReference>
<evidence type="ECO:0000313" key="2">
    <source>
        <dbReference type="EMBL" id="KKJ01576.1"/>
    </source>
</evidence>
<protein>
    <recommendedName>
        <fullName evidence="1">VWFA domain-containing protein</fullName>
    </recommendedName>
</protein>
<dbReference type="OrthoDB" id="571198at2"/>
<dbReference type="eggNOG" id="COG2304">
    <property type="taxonomic scope" value="Bacteria"/>
</dbReference>
<dbReference type="AlphaFoldDB" id="A0A0M2PYR1"/>
<proteinExistence type="predicted"/>
<dbReference type="Pfam" id="PF13519">
    <property type="entry name" value="VWA_2"/>
    <property type="match status" value="1"/>
</dbReference>
<dbReference type="STRING" id="317619.GCA_000332315_04202"/>
<comment type="caution">
    <text evidence="2">The sequence shown here is derived from an EMBL/GenBank/DDBJ whole genome shotgun (WGS) entry which is preliminary data.</text>
</comment>
<feature type="domain" description="VWFA" evidence="1">
    <location>
        <begin position="43"/>
        <end position="225"/>
    </location>
</feature>
<sequence>MKVSLQYALSDAQGEVGTAQHQRQLMTTIRVVPESTDTYQPLNLTVIVDRSASIAPATLDTLKQSLLQLAAQLTPQDYLTLVAFNHCAEVLVSHGQGDHWSAVRSALDCLEPQGGTCLSEALRLGLSEVMQHRNDRISQVLLISDGSNDHGSDDRCGKLAEFLGENHIGFQAIALGVGQGSQGLLADLVTLAQGKLTVVQHLDQLSPVLHQSFTQLQSVRCVNAVLYWVPEPTVRLAAHQPWAQVSPEVMDLDPKITSNRVKVTLGTVVNYSPRVLLANLYVAGITPGVQTLGRLQVQYRHPQGTEVLRSPTHSVSLTGLAQHQPSTSPEMRPHLLNLAKYRQVALAETGLEAGDRAGAAQMLYAAALTVQELGNPQAEQLLGHSADRLRGGGLLGEADRQLLRLLAQSVL</sequence>
<evidence type="ECO:0000259" key="1">
    <source>
        <dbReference type="PROSITE" id="PS50234"/>
    </source>
</evidence>
<dbReference type="PANTHER" id="PTHR10579:SF43">
    <property type="entry name" value="ZINC FINGER (C3HC4-TYPE RING FINGER) FAMILY PROTEIN"/>
    <property type="match status" value="1"/>
</dbReference>
<dbReference type="Proteomes" id="UP000034681">
    <property type="component" value="Unassembled WGS sequence"/>
</dbReference>
<dbReference type="PANTHER" id="PTHR10579">
    <property type="entry name" value="CALCIUM-ACTIVATED CHLORIDE CHANNEL REGULATOR"/>
    <property type="match status" value="1"/>
</dbReference>
<dbReference type="RefSeq" id="WP_017714330.1">
    <property type="nucleotide sequence ID" value="NZ_KB235941.1"/>
</dbReference>
<dbReference type="Gene3D" id="3.40.50.410">
    <property type="entry name" value="von Willebrand factor, type A domain"/>
    <property type="match status" value="1"/>
</dbReference>
<accession>A0A0M2PYR1</accession>
<evidence type="ECO:0000313" key="3">
    <source>
        <dbReference type="Proteomes" id="UP000034681"/>
    </source>
</evidence>
<dbReference type="PROSITE" id="PS50234">
    <property type="entry name" value="VWFA"/>
    <property type="match status" value="1"/>
</dbReference>